<dbReference type="Pfam" id="PF18843">
    <property type="entry name" value="LPD28"/>
    <property type="match status" value="1"/>
</dbReference>
<dbReference type="Proteomes" id="UP000004410">
    <property type="component" value="Unassembled WGS sequence"/>
</dbReference>
<feature type="compositionally biased region" description="Basic and acidic residues" evidence="4">
    <location>
        <begin position="1162"/>
        <end position="1171"/>
    </location>
</feature>
<reference evidence="6 7" key="1">
    <citation type="submission" date="2007-04" db="EMBL/GenBank/DDBJ databases">
        <authorList>
            <person name="Fulton L."/>
            <person name="Clifton S."/>
            <person name="Fulton B."/>
            <person name="Xu J."/>
            <person name="Minx P."/>
            <person name="Pepin K.H."/>
            <person name="Johnson M."/>
            <person name="Thiruvilangam P."/>
            <person name="Bhonagiri V."/>
            <person name="Nash W.E."/>
            <person name="Mardis E.R."/>
            <person name="Wilson R.K."/>
        </authorList>
    </citation>
    <scope>NUCLEOTIDE SEQUENCE [LARGE SCALE GENOMIC DNA]</scope>
    <source>
        <strain evidence="6 7">ATCC 29149</strain>
    </source>
</reference>
<keyword evidence="1" id="KW-0479">Metal-binding</keyword>
<comment type="caution">
    <text evidence="6">The sequence shown here is derived from an EMBL/GenBank/DDBJ whole genome shotgun (WGS) entry which is preliminary data.</text>
</comment>
<organism evidence="6 7">
    <name type="scientific">Mediterraneibacter gnavus (strain ATCC 29149 / DSM 114966 / JCM 6515 / VPI C7-9)</name>
    <name type="common">Ruminococcus gnavus</name>
    <dbReference type="NCBI Taxonomy" id="411470"/>
    <lineage>
        <taxon>Bacteria</taxon>
        <taxon>Bacillati</taxon>
        <taxon>Bacillota</taxon>
        <taxon>Clostridia</taxon>
        <taxon>Lachnospirales</taxon>
        <taxon>Lachnospiraceae</taxon>
        <taxon>Mediterraneibacter</taxon>
    </lineage>
</organism>
<dbReference type="InterPro" id="IPR002694">
    <property type="entry name" value="Znf_CHC2"/>
</dbReference>
<dbReference type="Pfam" id="PF14191">
    <property type="entry name" value="YodL"/>
    <property type="match status" value="1"/>
</dbReference>
<reference evidence="6 7" key="2">
    <citation type="submission" date="2007-06" db="EMBL/GenBank/DDBJ databases">
        <title>Draft genome sequence of Ruminococcus gnavus (ATCC 29149).</title>
        <authorList>
            <person name="Sudarsanam P."/>
            <person name="Ley R."/>
            <person name="Guruge J."/>
            <person name="Turnbaugh P.J."/>
            <person name="Mahowald M."/>
            <person name="Liep D."/>
            <person name="Gordon J."/>
        </authorList>
    </citation>
    <scope>NUCLEOTIDE SEQUENCE [LARGE SCALE GENOMIC DNA]</scope>
    <source>
        <strain evidence="6 7">ATCC 29149</strain>
    </source>
</reference>
<feature type="region of interest" description="Disordered" evidence="4">
    <location>
        <begin position="1162"/>
        <end position="1201"/>
    </location>
</feature>
<dbReference type="Gene3D" id="3.90.580.10">
    <property type="entry name" value="Zinc finger, CHC2-type domain"/>
    <property type="match status" value="1"/>
</dbReference>
<dbReference type="InterPro" id="IPR025465">
    <property type="entry name" value="DUF4316"/>
</dbReference>
<dbReference type="PANTHER" id="PTHR30313">
    <property type="entry name" value="DNA PRIMASE"/>
    <property type="match status" value="1"/>
</dbReference>
<keyword evidence="2" id="KW-0863">Zinc-finger</keyword>
<dbReference type="GO" id="GO:0005737">
    <property type="term" value="C:cytoplasm"/>
    <property type="evidence" value="ECO:0007669"/>
    <property type="project" value="TreeGrafter"/>
</dbReference>
<evidence type="ECO:0000256" key="1">
    <source>
        <dbReference type="ARBA" id="ARBA00022723"/>
    </source>
</evidence>
<evidence type="ECO:0000256" key="2">
    <source>
        <dbReference type="ARBA" id="ARBA00022771"/>
    </source>
</evidence>
<keyword evidence="3" id="KW-0862">Zinc</keyword>
<dbReference type="Pfam" id="PF14195">
    <property type="entry name" value="DUF4316"/>
    <property type="match status" value="1"/>
</dbReference>
<feature type="domain" description="Zinc finger CHC2-type" evidence="5">
    <location>
        <begin position="31"/>
        <end position="81"/>
    </location>
</feature>
<sequence length="1201" mass="136966">MAENVFEAVKQSVSTREAAAFYGIEVKRNGMACCPFHDDKNPSMKVDQRFHCFGCGADGDVIDLTAQLYNLSPKEAAEKLAQDFGLIYDSQAPPRRKYVRQKTEAQKFREDRQRCYRVLSDYYYLLKKWEADNSPRTPEEEPHPCFVEAIQKKTYVEYLLDLFLYESEEEQKAWIAEHTAEITYLERRLKIMAENKPTNRERLREITDGIEQGIKELFESEKYMRYLSVMSRFHRYSVNNTMLIYMQKPDATLVAGYNKWKDQFERHVKKGEHGITIIAPTPYKKKIEEQKLDPDTKAPILDKDGKIVTEEKEIEIPMFRPVKVFDVSQTDGKPLPELASSLSGNVPNYEAFIEALRRSAPVPITFEAMAADTDGYFSADHQKIAIRQGMSEVQTVSATVHEIAHSKLHNQKKIQIANDEKYQEIELFDKPGLFSNGRIARDTLPEGVYCYDLRGSDYDPGDPIYVEDRVGVNHAGSVILAEPLDLSKEGYLRLTEEEGLNFVGGFSTLAQFLQEQRKDRHTEEVEAESISYAVCKYFGIETGENSFGYIASWSQGKELKELRASLETINKTSGTLISDIERHYKEICKERGIDLHPKEEMTTATSEIQKESETFRYYITKAAADAGVYPFQEGCKVHFTSTLENYEDGKVQAFGYVEYLEKLSPEEIQEYDLTPAGEAVSKEETICYYAAECMEFPNLGEYHDNLSLEEAIRIYQEIPAERMNGIKGIGFELKDGSDYEGPFPILTGQTIDLDTIQAIDYYRDNPLVQKAVKELAAAMPEMEVLGADANQQEALFLINDATYLHIQPCDSGWDYTLYDAASMKEMDGGQLDMPELSRMKAVLQICDDNDLGKDSVKYAPLSIIETLQEAAYQQMQAEASQMATSSQLPEAQEQALDEYPMPDEQVSTPDMQEYGYSYDGMLPVTRERALELDAAGLTVYVLHKDNTESMVFDTQEIMEHGGLCGVDREEWEKSPQFHEKVMERQEHQQEREQAFLSQNRDCFAIYQVKHTDELRDIRYEGMDWLRSIGQAVKRENYDLVYTAPLESCNSPQAAVEQLYNQFNNNHPADYHHPSMSVSDIVAIRQDGKVSCHYCDSVGFTQIPGFLPQNPLKNVEMTVEDDYGMIDGIINNGAKEPTVAELEQQARSGQPISLMDLADAVHREEREKKKSVVDQLKSQPKAEHKKTAPKKTAPKKSAEREI</sequence>
<dbReference type="GO" id="GO:0008270">
    <property type="term" value="F:zinc ion binding"/>
    <property type="evidence" value="ECO:0007669"/>
    <property type="project" value="UniProtKB-KW"/>
</dbReference>
<dbReference type="InterPro" id="IPR040809">
    <property type="entry name" value="LPD28"/>
</dbReference>
<dbReference type="SMART" id="SM00400">
    <property type="entry name" value="ZnF_CHCC"/>
    <property type="match status" value="1"/>
</dbReference>
<dbReference type="PANTHER" id="PTHR30313:SF2">
    <property type="entry name" value="DNA PRIMASE"/>
    <property type="match status" value="1"/>
</dbReference>
<protein>
    <submittedName>
        <fullName evidence="6">CHC2 zinc finger domain protein</fullName>
    </submittedName>
</protein>
<dbReference type="eggNOG" id="COG4227">
    <property type="taxonomic scope" value="Bacteria"/>
</dbReference>
<evidence type="ECO:0000313" key="6">
    <source>
        <dbReference type="EMBL" id="EDN78885.1"/>
    </source>
</evidence>
<dbReference type="InterPro" id="IPR041501">
    <property type="entry name" value="DarA_C"/>
</dbReference>
<dbReference type="Pfam" id="PF18830">
    <property type="entry name" value="LPD16"/>
    <property type="match status" value="1"/>
</dbReference>
<evidence type="ECO:0000259" key="5">
    <source>
        <dbReference type="SMART" id="SM00400"/>
    </source>
</evidence>
<dbReference type="InterPro" id="IPR040568">
    <property type="entry name" value="LPD16"/>
</dbReference>
<dbReference type="InterPro" id="IPR025923">
    <property type="entry name" value="YodL-like_dom"/>
</dbReference>
<dbReference type="AlphaFoldDB" id="A7AZM4"/>
<evidence type="ECO:0000256" key="3">
    <source>
        <dbReference type="ARBA" id="ARBA00022833"/>
    </source>
</evidence>
<dbReference type="GO" id="GO:0003697">
    <property type="term" value="F:single-stranded DNA binding"/>
    <property type="evidence" value="ECO:0007669"/>
    <property type="project" value="InterPro"/>
</dbReference>
<proteinExistence type="predicted"/>
<dbReference type="Pfam" id="PF01807">
    <property type="entry name" value="Zn_ribbon_DnaG"/>
    <property type="match status" value="1"/>
</dbReference>
<evidence type="ECO:0000313" key="7">
    <source>
        <dbReference type="Proteomes" id="UP000004410"/>
    </source>
</evidence>
<dbReference type="InterPro" id="IPR050219">
    <property type="entry name" value="DnaG_primase"/>
</dbReference>
<dbReference type="SUPFAM" id="SSF57783">
    <property type="entry name" value="Zinc beta-ribbon"/>
    <property type="match status" value="1"/>
</dbReference>
<accession>A7AZM4</accession>
<dbReference type="InterPro" id="IPR036977">
    <property type="entry name" value="DNA_primase_Znf_CHC2"/>
</dbReference>
<gene>
    <name evidence="6" type="ORF">RUMGNA_00747</name>
</gene>
<dbReference type="EMBL" id="AAYG02000006">
    <property type="protein sequence ID" value="EDN78885.1"/>
    <property type="molecule type" value="Genomic_DNA"/>
</dbReference>
<dbReference type="GO" id="GO:0006269">
    <property type="term" value="P:DNA replication, synthesis of primer"/>
    <property type="evidence" value="ECO:0007669"/>
    <property type="project" value="TreeGrafter"/>
</dbReference>
<dbReference type="Pfam" id="PF18789">
    <property type="entry name" value="DarA_C"/>
    <property type="match status" value="1"/>
</dbReference>
<dbReference type="eggNOG" id="COG0358">
    <property type="taxonomic scope" value="Bacteria"/>
</dbReference>
<dbReference type="PaxDb" id="411470-RUMGNA_00747"/>
<dbReference type="Pfam" id="PF08401">
    <property type="entry name" value="ArdcN"/>
    <property type="match status" value="1"/>
</dbReference>
<evidence type="ECO:0000256" key="4">
    <source>
        <dbReference type="SAM" id="MobiDB-lite"/>
    </source>
</evidence>
<dbReference type="InterPro" id="IPR013610">
    <property type="entry name" value="ArdC_N"/>
</dbReference>
<dbReference type="GO" id="GO:0003899">
    <property type="term" value="F:DNA-directed RNA polymerase activity"/>
    <property type="evidence" value="ECO:0007669"/>
    <property type="project" value="InterPro"/>
</dbReference>
<name>A7AZM4_MEDG7</name>